<dbReference type="PROSITE" id="PS51840">
    <property type="entry name" value="C2_NT"/>
    <property type="match status" value="1"/>
</dbReference>
<feature type="compositionally biased region" description="Polar residues" evidence="2">
    <location>
        <begin position="1255"/>
        <end position="1264"/>
    </location>
</feature>
<feature type="coiled-coil region" evidence="1">
    <location>
        <begin position="569"/>
        <end position="610"/>
    </location>
</feature>
<feature type="compositionally biased region" description="Polar residues" evidence="2">
    <location>
        <begin position="178"/>
        <end position="191"/>
    </location>
</feature>
<reference evidence="5" key="1">
    <citation type="journal article" date="2016" name="Nat. Biotechnol.">
        <title>Sequencing wild and cultivated cassava and related species reveals extensive interspecific hybridization and genetic diversity.</title>
        <authorList>
            <person name="Bredeson J.V."/>
            <person name="Lyons J.B."/>
            <person name="Prochnik S.E."/>
            <person name="Wu G.A."/>
            <person name="Ha C.M."/>
            <person name="Edsinger-Gonzales E."/>
            <person name="Grimwood J."/>
            <person name="Schmutz J."/>
            <person name="Rabbi I.Y."/>
            <person name="Egesi C."/>
            <person name="Nauluvula P."/>
            <person name="Lebot V."/>
            <person name="Ndunguru J."/>
            <person name="Mkamilo G."/>
            <person name="Bart R.S."/>
            <person name="Setter T.L."/>
            <person name="Gleadow R.M."/>
            <person name="Kulakow P."/>
            <person name="Ferguson M.E."/>
            <person name="Rounsley S."/>
            <person name="Rokhsar D.S."/>
        </authorList>
    </citation>
    <scope>NUCLEOTIDE SEQUENCE [LARGE SCALE GENOMIC DNA]</scope>
    <source>
        <strain evidence="5">cv. AM560-2</strain>
    </source>
</reference>
<feature type="coiled-coil region" evidence="1">
    <location>
        <begin position="655"/>
        <end position="731"/>
    </location>
</feature>
<dbReference type="PANTHER" id="PTHR47270:SF3">
    <property type="entry name" value="HYPOTETICAL PROTEIN"/>
    <property type="match status" value="1"/>
</dbReference>
<feature type="coiled-coil region" evidence="1">
    <location>
        <begin position="312"/>
        <end position="513"/>
    </location>
</feature>
<dbReference type="Gene3D" id="1.10.287.1490">
    <property type="match status" value="1"/>
</dbReference>
<dbReference type="PANTHER" id="PTHR47270">
    <property type="entry name" value="PROTEIN MLP1-LIKE"/>
    <property type="match status" value="1"/>
</dbReference>
<feature type="region of interest" description="Disordered" evidence="2">
    <location>
        <begin position="149"/>
        <end position="220"/>
    </location>
</feature>
<gene>
    <name evidence="4" type="ORF">MANES_08G016800v8</name>
</gene>
<dbReference type="OrthoDB" id="658575at2759"/>
<protein>
    <recommendedName>
        <fullName evidence="3">C2 NT-type domain-containing protein</fullName>
    </recommendedName>
</protein>
<evidence type="ECO:0000313" key="5">
    <source>
        <dbReference type="Proteomes" id="UP000091857"/>
    </source>
</evidence>
<dbReference type="EMBL" id="CM004394">
    <property type="protein sequence ID" value="OAY42804.1"/>
    <property type="molecule type" value="Genomic_DNA"/>
</dbReference>
<feature type="compositionally biased region" description="Basic and acidic residues" evidence="2">
    <location>
        <begin position="1245"/>
        <end position="1254"/>
    </location>
</feature>
<keyword evidence="5" id="KW-1185">Reference proteome</keyword>
<dbReference type="Proteomes" id="UP000091857">
    <property type="component" value="Chromosome 8"/>
</dbReference>
<feature type="domain" description="C2 NT-type" evidence="3">
    <location>
        <begin position="6"/>
        <end position="142"/>
    </location>
</feature>
<evidence type="ECO:0000256" key="1">
    <source>
        <dbReference type="SAM" id="Coils"/>
    </source>
</evidence>
<organism evidence="4 5">
    <name type="scientific">Manihot esculenta</name>
    <name type="common">Cassava</name>
    <name type="synonym">Jatropha manihot</name>
    <dbReference type="NCBI Taxonomy" id="3983"/>
    <lineage>
        <taxon>Eukaryota</taxon>
        <taxon>Viridiplantae</taxon>
        <taxon>Streptophyta</taxon>
        <taxon>Embryophyta</taxon>
        <taxon>Tracheophyta</taxon>
        <taxon>Spermatophyta</taxon>
        <taxon>Magnoliopsida</taxon>
        <taxon>eudicotyledons</taxon>
        <taxon>Gunneridae</taxon>
        <taxon>Pentapetalae</taxon>
        <taxon>rosids</taxon>
        <taxon>fabids</taxon>
        <taxon>Malpighiales</taxon>
        <taxon>Euphorbiaceae</taxon>
        <taxon>Crotonoideae</taxon>
        <taxon>Manihoteae</taxon>
        <taxon>Manihot</taxon>
    </lineage>
</organism>
<accession>A0A2C9VEE4</accession>
<name>A0A2C9VEE4_MANES</name>
<feature type="compositionally biased region" description="Basic and acidic residues" evidence="2">
    <location>
        <begin position="149"/>
        <end position="175"/>
    </location>
</feature>
<comment type="caution">
    <text evidence="4">The sequence shown here is derived from an EMBL/GenBank/DDBJ whole genome shotgun (WGS) entry which is preliminary data.</text>
</comment>
<evidence type="ECO:0000256" key="2">
    <source>
        <dbReference type="SAM" id="MobiDB-lite"/>
    </source>
</evidence>
<proteinExistence type="predicted"/>
<dbReference type="InterPro" id="IPR019448">
    <property type="entry name" value="NT-C2"/>
</dbReference>
<evidence type="ECO:0000259" key="3">
    <source>
        <dbReference type="PROSITE" id="PS51840"/>
    </source>
</evidence>
<feature type="region of interest" description="Disordered" evidence="2">
    <location>
        <begin position="252"/>
        <end position="279"/>
    </location>
</feature>
<dbReference type="STRING" id="3983.A0A2C9VEE4"/>
<feature type="coiled-coil region" evidence="1">
    <location>
        <begin position="767"/>
        <end position="910"/>
    </location>
</feature>
<sequence>MFRLHKTKPARSGERFDFKFYQFKALQVPKGWDKLFVSIVSVETGKTIVKSSKAAVRNGSCQWTETVSESIWVSKDGQPSKELEDFPYKLVVAMGSARSGILGETVVNMATYMSSSDSVPLSLPLKKCNHGTILQLKIQCLTPRINLRDDESKESNSHKEDLTADSKDGEVKSEESDNTFAKSARSYSSRDLGSITHQDDHETRGGGGFQDASLSSSESHHIYNSAESSMGREVFSPSNKLSIDEDNHIARQDSTSSQNGVPPGSSNSDNASQSDHSSFNSRITHSANLSVDDLQELAAPSSRISGSSKSLLEAAEDTIEDLHSEAKMWERNARKLMLDLEILRKEYSDQSSNQVNLEMELSAACAEREGLQKEVEKLKLLLEKSTEKPAALEDSSLQDKGATHVLKELENEIKFQKESNANLTLQLSRSQESNVELVSVLQELEETVEKQKAEIEKLSILQSKFSDMENSIQENVQKNQDLVLQVQQLQESEKKLQAKVQELEMAIEEKTRNSDNGSFNHRTLLDMETEYKSKLSAKDKEIISLKATFSESLKQRHHSAEKESTEGGEGILVREIESLKVKLQELESDCQELTDENLELLLKLKEMKNHCTQEGASFTPSSFEESNHEAQIHALEEKMKKKILKEIEIDYNLSIQELENVKLNLEDQVNELNKELTEKREVIERLENGLQSKEEEIGRLERYQRELEDKLSVLQEEKSQLEEKVEIVIRESEIATKCLNELRKDLMVLSKSVDTNVSANKILQRKSSELEIGKHELEIHLSELEQENGELSTCISGLEAQIMNLTDERESIELELESSKSNAVNLQAEVAKLRNEIETQKMNVKQKLEQRHDQLSEAQEELEHLRNGNAKLQVAAESLMEECRSLQKSNEELQVEKLELQGHCNQLETKLTESQRSFADCSKKVNVLQENIRSLLEDSASKERSLTSELDALLKENDKQNKKVGVLNQMYLEKIVQVENLKREIGDITKKLSTTQDEKERIASDAEHEASALRAIISKLESELSTIQMESKQKIQNLMEELASSNQNQEKLKNDNGKTLKLLENYRSCDEKLETTVNELELKLTVSEYEKQQLMEESTNLKTELLKIGTLQDEFLALKNELNAIMSEKEKLETSMHLKSEECKELKIETNLFIKKITDLQKAVSELEECKQDKFDLEQKLQQLASDLTAKEALCEQDAELKNELSRIKRTNKQLQQQIQQLEEEKEKCTKRIQSLEEELILMKEKQRNSRESKSVNSPSNQQQREGDNSSKIQVLEDEQSNKAMEANNAYKAQVKRLISESWKGRTGSPRKSKAEGEFVPKEKFERTKSSLETELRDIRERYFHMSLKYAEVEAQREELVMKLKAVTNGKRWF</sequence>
<feature type="region of interest" description="Disordered" evidence="2">
    <location>
        <begin position="1245"/>
        <end position="1272"/>
    </location>
</feature>
<keyword evidence="1" id="KW-0175">Coiled coil</keyword>
<evidence type="ECO:0000313" key="4">
    <source>
        <dbReference type="EMBL" id="OAY42804.1"/>
    </source>
</evidence>
<dbReference type="Gramene" id="Manes.08G016800.1.v8.1">
    <property type="protein sequence ID" value="Manes.08G016800.1.v8.1.CDS"/>
    <property type="gene ID" value="Manes.08G016800.v8.1"/>
</dbReference>